<evidence type="ECO:0000313" key="1">
    <source>
        <dbReference type="EMBL" id="VEN34652.1"/>
    </source>
</evidence>
<protein>
    <submittedName>
        <fullName evidence="1">Uncharacterized protein</fullName>
    </submittedName>
</protein>
<sequence>QPPSGSGSQSPANARRPQNHAIFSLRCHRLIDLSLHSALVTCDRSRVNLILTPILAIE</sequence>
<proteinExistence type="predicted"/>
<dbReference type="Proteomes" id="UP000410492">
    <property type="component" value="Unassembled WGS sequence"/>
</dbReference>
<keyword evidence="2" id="KW-1185">Reference proteome</keyword>
<accession>A0A653BGF0</accession>
<dbReference type="AlphaFoldDB" id="A0A653BGF0"/>
<evidence type="ECO:0000313" key="2">
    <source>
        <dbReference type="Proteomes" id="UP000410492"/>
    </source>
</evidence>
<reference evidence="1 2" key="1">
    <citation type="submission" date="2019-01" db="EMBL/GenBank/DDBJ databases">
        <authorList>
            <person name="Sayadi A."/>
        </authorList>
    </citation>
    <scope>NUCLEOTIDE SEQUENCE [LARGE SCALE GENOMIC DNA]</scope>
</reference>
<gene>
    <name evidence="1" type="ORF">CALMAC_LOCUS778</name>
</gene>
<name>A0A653BGF0_CALMS</name>
<organism evidence="1 2">
    <name type="scientific">Callosobruchus maculatus</name>
    <name type="common">Southern cowpea weevil</name>
    <name type="synonym">Pulse bruchid</name>
    <dbReference type="NCBI Taxonomy" id="64391"/>
    <lineage>
        <taxon>Eukaryota</taxon>
        <taxon>Metazoa</taxon>
        <taxon>Ecdysozoa</taxon>
        <taxon>Arthropoda</taxon>
        <taxon>Hexapoda</taxon>
        <taxon>Insecta</taxon>
        <taxon>Pterygota</taxon>
        <taxon>Neoptera</taxon>
        <taxon>Endopterygota</taxon>
        <taxon>Coleoptera</taxon>
        <taxon>Polyphaga</taxon>
        <taxon>Cucujiformia</taxon>
        <taxon>Chrysomeloidea</taxon>
        <taxon>Chrysomelidae</taxon>
        <taxon>Bruchinae</taxon>
        <taxon>Bruchini</taxon>
        <taxon>Callosobruchus</taxon>
    </lineage>
</organism>
<dbReference type="EMBL" id="CAACVG010000894">
    <property type="protein sequence ID" value="VEN34652.1"/>
    <property type="molecule type" value="Genomic_DNA"/>
</dbReference>
<feature type="non-terminal residue" evidence="1">
    <location>
        <position position="1"/>
    </location>
</feature>